<keyword evidence="1" id="KW-0732">Signal</keyword>
<sequence>MTKRFIPVLAACLFLMVGTAQAATSLAFPPPDTKGGKPLMQTLSGRATNRSFTAKPLSDKLLGDLLWAAYGVNRPNGKRTIPTAQNRQDLEIYVLRSDGAWLYDAPKHSLEQVSSSDLRNFLAGQGFVREAPVGLVYVTDTQKNSKELFAAMHTGSAYQNVGLFCASVGLHNVVRASYDAEGLASALGLPNSKHILISQSIGWGE</sequence>
<keyword evidence="4" id="KW-1185">Reference proteome</keyword>
<dbReference type="Proteomes" id="UP000006034">
    <property type="component" value="Unassembled WGS sequence"/>
</dbReference>
<feature type="signal peptide" evidence="1">
    <location>
        <begin position="1"/>
        <end position="22"/>
    </location>
</feature>
<dbReference type="Gene3D" id="3.40.109.10">
    <property type="entry name" value="NADH Oxidase"/>
    <property type="match status" value="1"/>
</dbReference>
<proteinExistence type="predicted"/>
<reference evidence="3 4" key="1">
    <citation type="submission" date="2010-10" db="EMBL/GenBank/DDBJ databases">
        <authorList>
            <consortium name="The Broad Institute Genome Sequencing Platform"/>
            <person name="Ward D."/>
            <person name="Earl A."/>
            <person name="Feldgarden M."/>
            <person name="Young S.K."/>
            <person name="Gargeya S."/>
            <person name="Zeng Q."/>
            <person name="Alvarado L."/>
            <person name="Berlin A."/>
            <person name="Bochicchio J."/>
            <person name="Chapman S.B."/>
            <person name="Chen Z."/>
            <person name="Freedman E."/>
            <person name="Gellesch M."/>
            <person name="Goldberg J."/>
            <person name="Griggs A."/>
            <person name="Gujja S."/>
            <person name="Heilman E."/>
            <person name="Heiman D."/>
            <person name="Howarth C."/>
            <person name="Mehta T."/>
            <person name="Neiman D."/>
            <person name="Pearson M."/>
            <person name="Roberts A."/>
            <person name="Saif S."/>
            <person name="Shea T."/>
            <person name="Shenoy N."/>
            <person name="Sisk P."/>
            <person name="Stolte C."/>
            <person name="Sykes S."/>
            <person name="White J."/>
            <person name="Yandava C."/>
            <person name="Allen-Vercoe E."/>
            <person name="Sibley C."/>
            <person name="Ambrose C.E."/>
            <person name="Strauss J."/>
            <person name="Daigneault M."/>
            <person name="Haas B."/>
            <person name="Nusbaum C."/>
            <person name="Birren B."/>
        </authorList>
    </citation>
    <scope>NUCLEOTIDE SEQUENCE [LARGE SCALE GENOMIC DNA]</scope>
    <source>
        <strain evidence="3 4">3_1_6</strain>
    </source>
</reference>
<dbReference type="RefSeq" id="WP_005028275.1">
    <property type="nucleotide sequence ID" value="NZ_KE150238.1"/>
</dbReference>
<feature type="chain" id="PRO_5003203348" description="Nitroreductase domain-containing protein" evidence="1">
    <location>
        <begin position="23"/>
        <end position="205"/>
    </location>
</feature>
<dbReference type="InterPro" id="IPR029479">
    <property type="entry name" value="Nitroreductase"/>
</dbReference>
<dbReference type="PANTHER" id="PTHR43745">
    <property type="entry name" value="NITROREDUCTASE MJ1384-RELATED"/>
    <property type="match status" value="1"/>
</dbReference>
<dbReference type="Pfam" id="PF00881">
    <property type="entry name" value="Nitroreductase"/>
    <property type="match status" value="1"/>
</dbReference>
<dbReference type="SUPFAM" id="SSF55469">
    <property type="entry name" value="FMN-dependent nitroreductase-like"/>
    <property type="match status" value="1"/>
</dbReference>
<dbReference type="HOGENOM" id="CLU_059362_1_0_7"/>
<dbReference type="STRING" id="563192.HMPREF0179_02428"/>
<feature type="domain" description="Nitroreductase" evidence="2">
    <location>
        <begin position="44"/>
        <end position="203"/>
    </location>
</feature>
<dbReference type="GO" id="GO:0016491">
    <property type="term" value="F:oxidoreductase activity"/>
    <property type="evidence" value="ECO:0007669"/>
    <property type="project" value="InterPro"/>
</dbReference>
<dbReference type="PANTHER" id="PTHR43745:SF2">
    <property type="entry name" value="NITROREDUCTASE MJ1384-RELATED"/>
    <property type="match status" value="1"/>
</dbReference>
<gene>
    <name evidence="3" type="ORF">HMPREF0179_02428</name>
</gene>
<protein>
    <recommendedName>
        <fullName evidence="2">Nitroreductase domain-containing protein</fullName>
    </recommendedName>
</protein>
<dbReference type="GeneID" id="78085560"/>
<dbReference type="EMBL" id="ADCP02000001">
    <property type="protein sequence ID" value="EFV43736.1"/>
    <property type="molecule type" value="Genomic_DNA"/>
</dbReference>
<dbReference type="eggNOG" id="COG0778">
    <property type="taxonomic scope" value="Bacteria"/>
</dbReference>
<evidence type="ECO:0000259" key="2">
    <source>
        <dbReference type="Pfam" id="PF00881"/>
    </source>
</evidence>
<reference evidence="3 4" key="2">
    <citation type="submission" date="2013-04" db="EMBL/GenBank/DDBJ databases">
        <title>The Genome Sequence of Bilophila wadsworthia 3_1_6.</title>
        <authorList>
            <consortium name="The Broad Institute Genomics Platform"/>
            <person name="Earl A."/>
            <person name="Ward D."/>
            <person name="Feldgarden M."/>
            <person name="Gevers D."/>
            <person name="Sibley C."/>
            <person name="Strauss J."/>
            <person name="Allen-Vercoe E."/>
            <person name="Walker B."/>
            <person name="Young S."/>
            <person name="Zeng Q."/>
            <person name="Gargeya S."/>
            <person name="Fitzgerald M."/>
            <person name="Haas B."/>
            <person name="Abouelleil A."/>
            <person name="Allen A.W."/>
            <person name="Alvarado L."/>
            <person name="Arachchi H.M."/>
            <person name="Berlin A.M."/>
            <person name="Chapman S.B."/>
            <person name="Gainer-Dewar J."/>
            <person name="Goldberg J."/>
            <person name="Griggs A."/>
            <person name="Gujja S."/>
            <person name="Hansen M."/>
            <person name="Howarth C."/>
            <person name="Imamovic A."/>
            <person name="Ireland A."/>
            <person name="Larimer J."/>
            <person name="McCowan C."/>
            <person name="Murphy C."/>
            <person name="Pearson M."/>
            <person name="Poon T.W."/>
            <person name="Priest M."/>
            <person name="Roberts A."/>
            <person name="Saif S."/>
            <person name="Shea T."/>
            <person name="Sisk P."/>
            <person name="Sykes S."/>
            <person name="Wortman J."/>
            <person name="Nusbaum C."/>
            <person name="Birren B."/>
        </authorList>
    </citation>
    <scope>NUCLEOTIDE SEQUENCE [LARGE SCALE GENOMIC DNA]</scope>
    <source>
        <strain evidence="3 4">3_1_6</strain>
    </source>
</reference>
<dbReference type="InterPro" id="IPR000415">
    <property type="entry name" value="Nitroreductase-like"/>
</dbReference>
<evidence type="ECO:0000256" key="1">
    <source>
        <dbReference type="SAM" id="SignalP"/>
    </source>
</evidence>
<evidence type="ECO:0000313" key="4">
    <source>
        <dbReference type="Proteomes" id="UP000006034"/>
    </source>
</evidence>
<dbReference type="OrthoDB" id="9801593at2"/>
<dbReference type="InterPro" id="IPR052544">
    <property type="entry name" value="Bacteriocin_Proc_Enz"/>
</dbReference>
<dbReference type="AlphaFoldDB" id="E5Y8B0"/>
<name>E5Y8B0_BILW3</name>
<comment type="caution">
    <text evidence="3">The sequence shown here is derived from an EMBL/GenBank/DDBJ whole genome shotgun (WGS) entry which is preliminary data.</text>
</comment>
<accession>E5Y8B0</accession>
<dbReference type="CDD" id="cd02142">
    <property type="entry name" value="McbC_SagB-like_oxidoreductase"/>
    <property type="match status" value="1"/>
</dbReference>
<evidence type="ECO:0000313" key="3">
    <source>
        <dbReference type="EMBL" id="EFV43736.1"/>
    </source>
</evidence>
<organism evidence="3 4">
    <name type="scientific">Bilophila wadsworthia (strain 3_1_6)</name>
    <dbReference type="NCBI Taxonomy" id="563192"/>
    <lineage>
        <taxon>Bacteria</taxon>
        <taxon>Pseudomonadati</taxon>
        <taxon>Thermodesulfobacteriota</taxon>
        <taxon>Desulfovibrionia</taxon>
        <taxon>Desulfovibrionales</taxon>
        <taxon>Desulfovibrionaceae</taxon>
        <taxon>Bilophila</taxon>
    </lineage>
</organism>